<proteinExistence type="predicted"/>
<keyword evidence="2" id="KW-1185">Reference proteome</keyword>
<organism evidence="1 2">
    <name type="scientific">Aliterella atlantica CENA595</name>
    <dbReference type="NCBI Taxonomy" id="1618023"/>
    <lineage>
        <taxon>Bacteria</taxon>
        <taxon>Bacillati</taxon>
        <taxon>Cyanobacteriota</taxon>
        <taxon>Cyanophyceae</taxon>
        <taxon>Chroococcidiopsidales</taxon>
        <taxon>Aliterellaceae</taxon>
        <taxon>Aliterella</taxon>
    </lineage>
</organism>
<dbReference type="Proteomes" id="UP000032452">
    <property type="component" value="Unassembled WGS sequence"/>
</dbReference>
<comment type="caution">
    <text evidence="1">The sequence shown here is derived from an EMBL/GenBank/DDBJ whole genome shotgun (WGS) entry which is preliminary data.</text>
</comment>
<dbReference type="STRING" id="1618023.UH38_04570"/>
<protein>
    <submittedName>
        <fullName evidence="1">Uncharacterized protein</fullName>
    </submittedName>
</protein>
<sequence>MARDERDLRKLSLRKLDNLRQEVIAEEVRRIEEDPKVFVVSATAPIEEDLKIVDAILANTDSSK</sequence>
<evidence type="ECO:0000313" key="1">
    <source>
        <dbReference type="EMBL" id="KJH72831.1"/>
    </source>
</evidence>
<accession>A0A0D9A044</accession>
<gene>
    <name evidence="1" type="ORF">UH38_04570</name>
</gene>
<name>A0A0D9A044_9CYAN</name>
<dbReference type="AlphaFoldDB" id="A0A0D9A044"/>
<evidence type="ECO:0000313" key="2">
    <source>
        <dbReference type="Proteomes" id="UP000032452"/>
    </source>
</evidence>
<reference evidence="1 2" key="1">
    <citation type="submission" date="2015-02" db="EMBL/GenBank/DDBJ databases">
        <title>Draft genome of a novel marine cyanobacterium (Chroococcales) isolated from South Atlantic Ocean.</title>
        <authorList>
            <person name="Rigonato J."/>
            <person name="Alvarenga D.O."/>
            <person name="Branco L.H."/>
            <person name="Varani A.M."/>
            <person name="Brandini F.P."/>
            <person name="Fiore M.F."/>
        </authorList>
    </citation>
    <scope>NUCLEOTIDE SEQUENCE [LARGE SCALE GENOMIC DNA]</scope>
    <source>
        <strain evidence="1 2">CENA595</strain>
    </source>
</reference>
<dbReference type="RefSeq" id="WP_045053446.1">
    <property type="nucleotide sequence ID" value="NZ_CAWMDP010000011.1"/>
</dbReference>
<dbReference type="EMBL" id="JYON01000003">
    <property type="protein sequence ID" value="KJH72831.1"/>
    <property type="molecule type" value="Genomic_DNA"/>
</dbReference>